<comment type="similarity">
    <text evidence="2 9">Belongs to the snRNP Sm proteins family.</text>
</comment>
<reference evidence="11 12" key="1">
    <citation type="submission" date="2015-04" db="EMBL/GenBank/DDBJ databases">
        <title>Complete genome sequence of Schizopora paradoxa KUC8140, a cosmopolitan wood degrader in East Asia.</title>
        <authorList>
            <consortium name="DOE Joint Genome Institute"/>
            <person name="Min B."/>
            <person name="Park H."/>
            <person name="Jang Y."/>
            <person name="Kim J.-J."/>
            <person name="Kim K.H."/>
            <person name="Pangilinan J."/>
            <person name="Lipzen A."/>
            <person name="Riley R."/>
            <person name="Grigoriev I.V."/>
            <person name="Spatafora J.W."/>
            <person name="Choi I.-G."/>
        </authorList>
    </citation>
    <scope>NUCLEOTIDE SEQUENCE [LARGE SCALE GENOMIC DNA]</scope>
    <source>
        <strain evidence="11 12">KUC8140</strain>
    </source>
</reference>
<sequence length="87" mass="9719">MSKAQNPELKKFLDKKVTAHMQGGRRATGLLRGYDVFLNIVLDDATEDTNPGQKHELGQIVIRGNSVTLVEPLEPIRDKLENAHQGR</sequence>
<keyword evidence="7 9" id="KW-0539">Nucleus</keyword>
<evidence type="ECO:0000256" key="1">
    <source>
        <dbReference type="ARBA" id="ARBA00004123"/>
    </source>
</evidence>
<evidence type="ECO:0000256" key="5">
    <source>
        <dbReference type="ARBA" id="ARBA00022884"/>
    </source>
</evidence>
<dbReference type="GO" id="GO:0005687">
    <property type="term" value="C:U4 snRNP"/>
    <property type="evidence" value="ECO:0007669"/>
    <property type="project" value="TreeGrafter"/>
</dbReference>
<dbReference type="InterPro" id="IPR034098">
    <property type="entry name" value="Sm_G"/>
</dbReference>
<dbReference type="FunFam" id="2.30.30.100:FF:000023">
    <property type="entry name" value="Small nuclear ribonucleoprotein G"/>
    <property type="match status" value="1"/>
</dbReference>
<keyword evidence="5 9" id="KW-0694">RNA-binding</keyword>
<evidence type="ECO:0000256" key="9">
    <source>
        <dbReference type="RuleBase" id="RU365052"/>
    </source>
</evidence>
<dbReference type="GO" id="GO:0005682">
    <property type="term" value="C:U5 snRNP"/>
    <property type="evidence" value="ECO:0007669"/>
    <property type="project" value="TreeGrafter"/>
</dbReference>
<keyword evidence="6 9" id="KW-0508">mRNA splicing</keyword>
<dbReference type="PANTHER" id="PTHR10553:SF2">
    <property type="entry name" value="SMALL NUCLEAR RIBONUCLEOPROTEIN G"/>
    <property type="match status" value="1"/>
</dbReference>
<dbReference type="FunCoup" id="A0A0H2S2J4">
    <property type="interactions" value="566"/>
</dbReference>
<dbReference type="GO" id="GO:0097526">
    <property type="term" value="C:spliceosomal tri-snRNP complex"/>
    <property type="evidence" value="ECO:0007669"/>
    <property type="project" value="TreeGrafter"/>
</dbReference>
<dbReference type="InterPro" id="IPR047575">
    <property type="entry name" value="Sm"/>
</dbReference>
<dbReference type="Proteomes" id="UP000053477">
    <property type="component" value="Unassembled WGS sequence"/>
</dbReference>
<evidence type="ECO:0000313" key="12">
    <source>
        <dbReference type="Proteomes" id="UP000053477"/>
    </source>
</evidence>
<dbReference type="InterPro" id="IPR001163">
    <property type="entry name" value="Sm_dom_euk/arc"/>
</dbReference>
<dbReference type="STRING" id="27342.A0A0H2S2J4"/>
<dbReference type="SMART" id="SM00651">
    <property type="entry name" value="Sm"/>
    <property type="match status" value="1"/>
</dbReference>
<dbReference type="PROSITE" id="PS52002">
    <property type="entry name" value="SM"/>
    <property type="match status" value="1"/>
</dbReference>
<dbReference type="GO" id="GO:0071004">
    <property type="term" value="C:U2-type prespliceosome"/>
    <property type="evidence" value="ECO:0007669"/>
    <property type="project" value="TreeGrafter"/>
</dbReference>
<dbReference type="GO" id="GO:0005685">
    <property type="term" value="C:U1 snRNP"/>
    <property type="evidence" value="ECO:0007669"/>
    <property type="project" value="TreeGrafter"/>
</dbReference>
<dbReference type="OrthoDB" id="2146at2759"/>
<proteinExistence type="inferred from homology"/>
<dbReference type="CDD" id="cd01719">
    <property type="entry name" value="Sm_G"/>
    <property type="match status" value="1"/>
</dbReference>
<comment type="subcellular location">
    <subcellularLocation>
        <location evidence="1 9">Nucleus</location>
    </subcellularLocation>
</comment>
<dbReference type="GO" id="GO:0071013">
    <property type="term" value="C:catalytic step 2 spliceosome"/>
    <property type="evidence" value="ECO:0007669"/>
    <property type="project" value="TreeGrafter"/>
</dbReference>
<organism evidence="11 12">
    <name type="scientific">Schizopora paradoxa</name>
    <dbReference type="NCBI Taxonomy" id="27342"/>
    <lineage>
        <taxon>Eukaryota</taxon>
        <taxon>Fungi</taxon>
        <taxon>Dikarya</taxon>
        <taxon>Basidiomycota</taxon>
        <taxon>Agaricomycotina</taxon>
        <taxon>Agaricomycetes</taxon>
        <taxon>Hymenochaetales</taxon>
        <taxon>Schizoporaceae</taxon>
        <taxon>Schizopora</taxon>
    </lineage>
</organism>
<gene>
    <name evidence="11" type="ORF">SCHPADRAFT_845589</name>
</gene>
<keyword evidence="3 9" id="KW-0507">mRNA processing</keyword>
<dbReference type="PANTHER" id="PTHR10553">
    <property type="entry name" value="SMALL NUCLEAR RIBONUCLEOPROTEIN"/>
    <property type="match status" value="1"/>
</dbReference>
<keyword evidence="8 9" id="KW-0687">Ribonucleoprotein</keyword>
<dbReference type="GO" id="GO:0005689">
    <property type="term" value="C:U12-type spliceosomal complex"/>
    <property type="evidence" value="ECO:0007669"/>
    <property type="project" value="TreeGrafter"/>
</dbReference>
<evidence type="ECO:0000256" key="8">
    <source>
        <dbReference type="ARBA" id="ARBA00023274"/>
    </source>
</evidence>
<dbReference type="GO" id="GO:0071011">
    <property type="term" value="C:precatalytic spliceosome"/>
    <property type="evidence" value="ECO:0007669"/>
    <property type="project" value="TreeGrafter"/>
</dbReference>
<keyword evidence="12" id="KW-1185">Reference proteome</keyword>
<dbReference type="GO" id="GO:0034719">
    <property type="term" value="C:SMN-Sm protein complex"/>
    <property type="evidence" value="ECO:0007669"/>
    <property type="project" value="TreeGrafter"/>
</dbReference>
<dbReference type="SUPFAM" id="SSF50182">
    <property type="entry name" value="Sm-like ribonucleoproteins"/>
    <property type="match status" value="1"/>
</dbReference>
<evidence type="ECO:0000256" key="2">
    <source>
        <dbReference type="ARBA" id="ARBA00006850"/>
    </source>
</evidence>
<feature type="domain" description="Sm" evidence="10">
    <location>
        <begin position="4"/>
        <end position="76"/>
    </location>
</feature>
<dbReference type="GO" id="GO:0000387">
    <property type="term" value="P:spliceosomal snRNP assembly"/>
    <property type="evidence" value="ECO:0007669"/>
    <property type="project" value="UniProtKB-UniRule"/>
</dbReference>
<dbReference type="EMBL" id="KQ085898">
    <property type="protein sequence ID" value="KLO18077.1"/>
    <property type="molecule type" value="Genomic_DNA"/>
</dbReference>
<dbReference type="Gene3D" id="2.30.30.100">
    <property type="match status" value="1"/>
</dbReference>
<dbReference type="InParanoid" id="A0A0H2S2J4"/>
<dbReference type="Pfam" id="PF01423">
    <property type="entry name" value="LSM"/>
    <property type="match status" value="1"/>
</dbReference>
<comment type="function">
    <text evidence="9">Plays a role in pre-mRNA splicing.</text>
</comment>
<dbReference type="PIRSF" id="PIRSF037188">
    <property type="entry name" value="U6_snRNA_Lsm7"/>
    <property type="match status" value="1"/>
</dbReference>
<dbReference type="InterPro" id="IPR010920">
    <property type="entry name" value="LSM_dom_sf"/>
</dbReference>
<evidence type="ECO:0000256" key="4">
    <source>
        <dbReference type="ARBA" id="ARBA00022728"/>
    </source>
</evidence>
<dbReference type="GO" id="GO:0003723">
    <property type="term" value="F:RNA binding"/>
    <property type="evidence" value="ECO:0007669"/>
    <property type="project" value="UniProtKB-UniRule"/>
</dbReference>
<evidence type="ECO:0000259" key="10">
    <source>
        <dbReference type="PROSITE" id="PS52002"/>
    </source>
</evidence>
<name>A0A0H2S2J4_9AGAM</name>
<dbReference type="InterPro" id="IPR044641">
    <property type="entry name" value="Lsm7/SmG-like"/>
</dbReference>
<accession>A0A0H2S2J4</accession>
<dbReference type="AlphaFoldDB" id="A0A0H2S2J4"/>
<evidence type="ECO:0000313" key="11">
    <source>
        <dbReference type="EMBL" id="KLO18077.1"/>
    </source>
</evidence>
<evidence type="ECO:0000256" key="7">
    <source>
        <dbReference type="ARBA" id="ARBA00023242"/>
    </source>
</evidence>
<keyword evidence="4 9" id="KW-0747">Spliceosome</keyword>
<evidence type="ECO:0000256" key="6">
    <source>
        <dbReference type="ARBA" id="ARBA00023187"/>
    </source>
</evidence>
<protein>
    <recommendedName>
        <fullName evidence="9">Small nuclear ribonucleoprotein G</fullName>
        <shortName evidence="9">snRNP-G</shortName>
    </recommendedName>
</protein>
<evidence type="ECO:0000256" key="3">
    <source>
        <dbReference type="ARBA" id="ARBA00022664"/>
    </source>
</evidence>
<dbReference type="GO" id="GO:0005686">
    <property type="term" value="C:U2 snRNP"/>
    <property type="evidence" value="ECO:0007669"/>
    <property type="project" value="TreeGrafter"/>
</dbReference>